<dbReference type="PANTHER" id="PTHR48079">
    <property type="entry name" value="PROTEIN YEEZ"/>
    <property type="match status" value="1"/>
</dbReference>
<organism evidence="2 3">
    <name type="scientific">Exophiala bonariae</name>
    <dbReference type="NCBI Taxonomy" id="1690606"/>
    <lineage>
        <taxon>Eukaryota</taxon>
        <taxon>Fungi</taxon>
        <taxon>Dikarya</taxon>
        <taxon>Ascomycota</taxon>
        <taxon>Pezizomycotina</taxon>
        <taxon>Eurotiomycetes</taxon>
        <taxon>Chaetothyriomycetidae</taxon>
        <taxon>Chaetothyriales</taxon>
        <taxon>Herpotrichiellaceae</taxon>
        <taxon>Exophiala</taxon>
    </lineage>
</organism>
<dbReference type="InterPro" id="IPR051783">
    <property type="entry name" value="NAD(P)-dependent_oxidoreduct"/>
</dbReference>
<dbReference type="GeneID" id="89974587"/>
<evidence type="ECO:0000259" key="1">
    <source>
        <dbReference type="Pfam" id="PF01370"/>
    </source>
</evidence>
<protein>
    <recommendedName>
        <fullName evidence="1">NAD-dependent epimerase/dehydratase domain-containing protein</fullName>
    </recommendedName>
</protein>
<keyword evidence="3" id="KW-1185">Reference proteome</keyword>
<dbReference type="Proteomes" id="UP001358417">
    <property type="component" value="Unassembled WGS sequence"/>
</dbReference>
<dbReference type="EMBL" id="JAVRRD010000024">
    <property type="protein sequence ID" value="KAK5047750.1"/>
    <property type="molecule type" value="Genomic_DNA"/>
</dbReference>
<dbReference type="SUPFAM" id="SSF51735">
    <property type="entry name" value="NAD(P)-binding Rossmann-fold domains"/>
    <property type="match status" value="1"/>
</dbReference>
<dbReference type="InterPro" id="IPR001509">
    <property type="entry name" value="Epimerase_deHydtase"/>
</dbReference>
<accession>A0AAV9N4N0</accession>
<sequence length="340" mass="37054">MSSKTKVLLTGASGYIGGAVLHEILSLGIKDIHVSALVRSATQVKGISTLGVAAIIFRGLDDVDAIKSAAAEHDIVINCASAMDLNACLAILEGLAIRRKATGRDVHLLHTSGTSNYADHPISGTPDLSIKTDESDIYGWEKANADGWILRKVNTTLIDTGLEYGIKTYIFNPPLIYGRSSGPFNQKSLQIPALINVSLASQQAVVLGRGEGIWNVTHIDDVAKMYGIILKNISEHKSSPSGKEGYYFLDAGEATWKEISEQIARTGKKHGHFKSEVVKQVNAEELATYFIKSFPFLNASMVEVIWGSNSRTRGERSRAWGWSPSKSLEAFRASFDDEWE</sequence>
<dbReference type="RefSeq" id="XP_064703277.1">
    <property type="nucleotide sequence ID" value="XM_064849976.1"/>
</dbReference>
<dbReference type="InterPro" id="IPR036291">
    <property type="entry name" value="NAD(P)-bd_dom_sf"/>
</dbReference>
<dbReference type="GO" id="GO:0005737">
    <property type="term" value="C:cytoplasm"/>
    <property type="evidence" value="ECO:0007669"/>
    <property type="project" value="TreeGrafter"/>
</dbReference>
<reference evidence="2 3" key="1">
    <citation type="submission" date="2023-08" db="EMBL/GenBank/DDBJ databases">
        <title>Black Yeasts Isolated from many extreme environments.</title>
        <authorList>
            <person name="Coleine C."/>
            <person name="Stajich J.E."/>
            <person name="Selbmann L."/>
        </authorList>
    </citation>
    <scope>NUCLEOTIDE SEQUENCE [LARGE SCALE GENOMIC DNA]</scope>
    <source>
        <strain evidence="2 3">CCFEE 5792</strain>
    </source>
</reference>
<feature type="domain" description="NAD-dependent epimerase/dehydratase" evidence="1">
    <location>
        <begin position="7"/>
        <end position="235"/>
    </location>
</feature>
<dbReference type="AlphaFoldDB" id="A0AAV9N4N0"/>
<dbReference type="Gene3D" id="3.40.50.720">
    <property type="entry name" value="NAD(P)-binding Rossmann-like Domain"/>
    <property type="match status" value="1"/>
</dbReference>
<evidence type="ECO:0000313" key="2">
    <source>
        <dbReference type="EMBL" id="KAK5047750.1"/>
    </source>
</evidence>
<proteinExistence type="predicted"/>
<dbReference type="Pfam" id="PF01370">
    <property type="entry name" value="Epimerase"/>
    <property type="match status" value="1"/>
</dbReference>
<dbReference type="GO" id="GO:0004029">
    <property type="term" value="F:aldehyde dehydrogenase (NAD+) activity"/>
    <property type="evidence" value="ECO:0007669"/>
    <property type="project" value="TreeGrafter"/>
</dbReference>
<name>A0AAV9N4N0_9EURO</name>
<evidence type="ECO:0000313" key="3">
    <source>
        <dbReference type="Proteomes" id="UP001358417"/>
    </source>
</evidence>
<dbReference type="PANTHER" id="PTHR48079:SF6">
    <property type="entry name" value="NAD(P)-BINDING DOMAIN-CONTAINING PROTEIN-RELATED"/>
    <property type="match status" value="1"/>
</dbReference>
<gene>
    <name evidence="2" type="ORF">LTR84_006415</name>
</gene>
<comment type="caution">
    <text evidence="2">The sequence shown here is derived from an EMBL/GenBank/DDBJ whole genome shotgun (WGS) entry which is preliminary data.</text>
</comment>